<feature type="region of interest" description="Disordered" evidence="1">
    <location>
        <begin position="1"/>
        <end position="49"/>
    </location>
</feature>
<evidence type="ECO:0000313" key="3">
    <source>
        <dbReference type="EMBL" id="MFD2310213.1"/>
    </source>
</evidence>
<keyword evidence="2" id="KW-0812">Transmembrane</keyword>
<reference evidence="4" key="1">
    <citation type="journal article" date="2019" name="Int. J. Syst. Evol. Microbiol.">
        <title>The Global Catalogue of Microorganisms (GCM) 10K type strain sequencing project: providing services to taxonomists for standard genome sequencing and annotation.</title>
        <authorList>
            <consortium name="The Broad Institute Genomics Platform"/>
            <consortium name="The Broad Institute Genome Sequencing Center for Infectious Disease"/>
            <person name="Wu L."/>
            <person name="Ma J."/>
        </authorList>
    </citation>
    <scope>NUCLEOTIDE SEQUENCE [LARGE SCALE GENOMIC DNA]</scope>
    <source>
        <strain evidence="4">KCTC 12848</strain>
    </source>
</reference>
<keyword evidence="4" id="KW-1185">Reference proteome</keyword>
<proteinExistence type="predicted"/>
<evidence type="ECO:0000313" key="4">
    <source>
        <dbReference type="Proteomes" id="UP001597425"/>
    </source>
</evidence>
<sequence>MQHRDPSSDDDTTIQPADFSFDRDGAGGNRPQKPGPAAKTPGAGKGDRAQWRPLALGGLLLAGLVGVFWLLPQAVEKPEPRIEPATTDTGEQESGAKKIQASPYSDAEIAQQRRAVQKVLQDILVLQEELEERDIEVWAAEDFAAAKSLAEEADGIYRQRQFKRALDKYRESLAAFQQLRDSIPDRLEKHIADGNEALDRGDAEAAHAAFDLVLTISEDHPRGVKGKARAEKLPQAWKHFTDGQQAFADGQLDGARDALRQSLEVDPQTRPAKELLPKVLAAITERDYSESMSTGYAAIAERDFTAAEKAFLRAKKLKPEAEDPAIGLRQARNGAEQSSIDQLLARAQQQEESEDWHGAVESYTSLLEKDGSLVSAITGKARAEARAELDDRLQALLDDPLSLGDSKRNQHARSVLADARTISGSSARTERLQQQIENLETALTQALIPLPVVLQSDSSTNVTIYHVGRLGNFAEREITLKPGRYTAVGTRAGYRDVRREFTVEPGEEPPTVVIQCAEKINGANNS</sequence>
<keyword evidence="2" id="KW-1133">Transmembrane helix</keyword>
<comment type="caution">
    <text evidence="3">The sequence shown here is derived from an EMBL/GenBank/DDBJ whole genome shotgun (WGS) entry which is preliminary data.</text>
</comment>
<dbReference type="Gene3D" id="1.25.40.10">
    <property type="entry name" value="Tetratricopeptide repeat domain"/>
    <property type="match status" value="1"/>
</dbReference>
<dbReference type="SUPFAM" id="SSF48452">
    <property type="entry name" value="TPR-like"/>
    <property type="match status" value="1"/>
</dbReference>
<protein>
    <submittedName>
        <fullName evidence="3">Tetratricopeptide repeat protein</fullName>
    </submittedName>
</protein>
<evidence type="ECO:0000256" key="2">
    <source>
        <dbReference type="SAM" id="Phobius"/>
    </source>
</evidence>
<accession>A0ABW5EAV8</accession>
<gene>
    <name evidence="3" type="ORF">ACFSKX_07250</name>
</gene>
<dbReference type="InterPro" id="IPR011990">
    <property type="entry name" value="TPR-like_helical_dom_sf"/>
</dbReference>
<keyword evidence="2" id="KW-0472">Membrane</keyword>
<dbReference type="EMBL" id="JBHUJD010000007">
    <property type="protein sequence ID" value="MFD2310213.1"/>
    <property type="molecule type" value="Genomic_DNA"/>
</dbReference>
<evidence type="ECO:0000256" key="1">
    <source>
        <dbReference type="SAM" id="MobiDB-lite"/>
    </source>
</evidence>
<dbReference type="Proteomes" id="UP001597425">
    <property type="component" value="Unassembled WGS sequence"/>
</dbReference>
<dbReference type="SMART" id="SM00028">
    <property type="entry name" value="TPR"/>
    <property type="match status" value="4"/>
</dbReference>
<feature type="region of interest" description="Disordered" evidence="1">
    <location>
        <begin position="79"/>
        <end position="105"/>
    </location>
</feature>
<dbReference type="RefSeq" id="WP_265721486.1">
    <property type="nucleotide sequence ID" value="NZ_JAPIVK010000011.1"/>
</dbReference>
<dbReference type="InterPro" id="IPR019734">
    <property type="entry name" value="TPR_rpt"/>
</dbReference>
<name>A0ABW5EAV8_9GAMM</name>
<feature type="transmembrane region" description="Helical" evidence="2">
    <location>
        <begin position="54"/>
        <end position="71"/>
    </location>
</feature>
<organism evidence="3 4">
    <name type="scientific">Microbulbifer halophilus</name>
    <dbReference type="NCBI Taxonomy" id="453963"/>
    <lineage>
        <taxon>Bacteria</taxon>
        <taxon>Pseudomonadati</taxon>
        <taxon>Pseudomonadota</taxon>
        <taxon>Gammaproteobacteria</taxon>
        <taxon>Cellvibrionales</taxon>
        <taxon>Microbulbiferaceae</taxon>
        <taxon>Microbulbifer</taxon>
    </lineage>
</organism>